<dbReference type="RefSeq" id="WP_245832672.1">
    <property type="nucleotide sequence ID" value="NZ_NBBJ01000001.1"/>
</dbReference>
<keyword evidence="6" id="KW-1185">Reference proteome</keyword>
<keyword evidence="3" id="KW-0732">Signal</keyword>
<dbReference type="InterPro" id="IPR008220">
    <property type="entry name" value="HAT_MetX-like"/>
</dbReference>
<dbReference type="SUPFAM" id="SSF53474">
    <property type="entry name" value="alpha/beta-Hydrolases"/>
    <property type="match status" value="1"/>
</dbReference>
<dbReference type="AlphaFoldDB" id="A0A245ZR04"/>
<keyword evidence="1 5" id="KW-0808">Transferase</keyword>
<feature type="domain" description="AB hydrolase-1" evidence="4">
    <location>
        <begin position="83"/>
        <end position="340"/>
    </location>
</feature>
<evidence type="ECO:0000256" key="2">
    <source>
        <dbReference type="PIRSR" id="PIRSR000443-1"/>
    </source>
</evidence>
<sequence>MRSLPMLASIAVLAAALPAFAQTTQPVATPANPARAATAWPSKEGDVTLSAFRFKTGETMDVRMHYTTLGTPRRGADGQINNAVMVLHGTGGTGKQFLSPQFADELYGPGQPFDIRTHYVILPDNIGHGASAKPSDGKRMAFPKYDYDDMVAAQKAMLEKLGVTRLQVILGTSMGCMHAFVWGETYPGFAERLAPFACLPVPIAGMNRMWRKLVIDAIQADPAWNGGNYTAQPAQGLRTAASLSIIAGANPLALQKQYPTRAAAEAFLKEAYARNSAGRDANDYIYQLDASRNYDPSPALEKIAVPVLWINSDDDFINPSAYGITEPAAARMPRATFRLIAASPETKGHGTHTWAKFWKADLARLMAEPATPLR</sequence>
<dbReference type="PIRSF" id="PIRSF000443">
    <property type="entry name" value="Homoser_Ac_trans"/>
    <property type="match status" value="1"/>
</dbReference>
<feature type="signal peptide" evidence="3">
    <location>
        <begin position="1"/>
        <end position="21"/>
    </location>
</feature>
<dbReference type="GO" id="GO:0009092">
    <property type="term" value="P:homoserine metabolic process"/>
    <property type="evidence" value="ECO:0007669"/>
    <property type="project" value="TreeGrafter"/>
</dbReference>
<evidence type="ECO:0000256" key="1">
    <source>
        <dbReference type="ARBA" id="ARBA00022679"/>
    </source>
</evidence>
<dbReference type="InterPro" id="IPR029058">
    <property type="entry name" value="AB_hydrolase_fold"/>
</dbReference>
<feature type="active site" evidence="2">
    <location>
        <position position="349"/>
    </location>
</feature>
<reference evidence="5 6" key="1">
    <citation type="submission" date="2017-03" db="EMBL/GenBank/DDBJ databases">
        <title>Genome sequence of Sphingomonas mucosissima DSM 17494.</title>
        <authorList>
            <person name="Poehlein A."/>
            <person name="Wuebbeler J.H."/>
            <person name="Steinbuechel A."/>
            <person name="Daniel R."/>
        </authorList>
    </citation>
    <scope>NUCLEOTIDE SEQUENCE [LARGE SCALE GENOMIC DNA]</scope>
    <source>
        <strain evidence="5 6">DSM 17494</strain>
    </source>
</reference>
<dbReference type="GO" id="GO:0004414">
    <property type="term" value="F:homoserine O-acetyltransferase activity"/>
    <property type="evidence" value="ECO:0007669"/>
    <property type="project" value="UniProtKB-EC"/>
</dbReference>
<dbReference type="GO" id="GO:0009086">
    <property type="term" value="P:methionine biosynthetic process"/>
    <property type="evidence" value="ECO:0007669"/>
    <property type="project" value="TreeGrafter"/>
</dbReference>
<dbReference type="Pfam" id="PF00561">
    <property type="entry name" value="Abhydrolase_1"/>
    <property type="match status" value="1"/>
</dbReference>
<proteinExistence type="predicted"/>
<comment type="caution">
    <text evidence="5">The sequence shown here is derived from an EMBL/GenBank/DDBJ whole genome shotgun (WGS) entry which is preliminary data.</text>
</comment>
<accession>A0A245ZR04</accession>
<evidence type="ECO:0000259" key="4">
    <source>
        <dbReference type="Pfam" id="PF00561"/>
    </source>
</evidence>
<dbReference type="EC" id="2.3.1.31" evidence="5"/>
<dbReference type="Proteomes" id="UP000197783">
    <property type="component" value="Unassembled WGS sequence"/>
</dbReference>
<dbReference type="EMBL" id="NBBJ01000001">
    <property type="protein sequence ID" value="OWK32173.1"/>
    <property type="molecule type" value="Genomic_DNA"/>
</dbReference>
<dbReference type="NCBIfam" id="NF005071">
    <property type="entry name" value="PRK06489.1"/>
    <property type="match status" value="1"/>
</dbReference>
<dbReference type="Gene3D" id="3.40.50.1820">
    <property type="entry name" value="alpha/beta hydrolase"/>
    <property type="match status" value="1"/>
</dbReference>
<evidence type="ECO:0000256" key="3">
    <source>
        <dbReference type="SAM" id="SignalP"/>
    </source>
</evidence>
<gene>
    <name evidence="5" type="primary">metX_1</name>
    <name evidence="5" type="ORF">SPMU_04940</name>
</gene>
<dbReference type="InterPro" id="IPR000073">
    <property type="entry name" value="AB_hydrolase_1"/>
</dbReference>
<feature type="active site" description="Nucleophile" evidence="2">
    <location>
        <position position="173"/>
    </location>
</feature>
<name>A0A245ZR04_9SPHN</name>
<protein>
    <submittedName>
        <fullName evidence="5">Homoserine O-acetyltransferase</fullName>
        <ecNumber evidence="5">2.3.1.31</ecNumber>
    </submittedName>
</protein>
<feature type="active site" evidence="2">
    <location>
        <position position="315"/>
    </location>
</feature>
<feature type="chain" id="PRO_5012715538" evidence="3">
    <location>
        <begin position="22"/>
        <end position="374"/>
    </location>
</feature>
<organism evidence="5 6">
    <name type="scientific">Sphingomonas mucosissima</name>
    <dbReference type="NCBI Taxonomy" id="370959"/>
    <lineage>
        <taxon>Bacteria</taxon>
        <taxon>Pseudomonadati</taxon>
        <taxon>Pseudomonadota</taxon>
        <taxon>Alphaproteobacteria</taxon>
        <taxon>Sphingomonadales</taxon>
        <taxon>Sphingomonadaceae</taxon>
        <taxon>Sphingomonas</taxon>
    </lineage>
</organism>
<dbReference type="PANTHER" id="PTHR32268">
    <property type="entry name" value="HOMOSERINE O-ACETYLTRANSFERASE"/>
    <property type="match status" value="1"/>
</dbReference>
<keyword evidence="5" id="KW-0012">Acyltransferase</keyword>
<evidence type="ECO:0000313" key="6">
    <source>
        <dbReference type="Proteomes" id="UP000197783"/>
    </source>
</evidence>
<dbReference type="PANTHER" id="PTHR32268:SF11">
    <property type="entry name" value="HOMOSERINE O-ACETYLTRANSFERASE"/>
    <property type="match status" value="1"/>
</dbReference>
<evidence type="ECO:0000313" key="5">
    <source>
        <dbReference type="EMBL" id="OWK32173.1"/>
    </source>
</evidence>